<comment type="caution">
    <text evidence="2">The sequence shown here is derived from an EMBL/GenBank/DDBJ whole genome shotgun (WGS) entry which is preliminary data.</text>
</comment>
<name>A0A9Q4NYC9_BACFG</name>
<evidence type="ECO:0000313" key="2">
    <source>
        <dbReference type="EMBL" id="MCZ2573230.1"/>
    </source>
</evidence>
<sequence>MKKKLLIFHSALAPYRINFFNKLSEEFSATIVFLSDNLRNQNFNRANLLAQITFTPHYLKHKIVINDRDINFGYSSYIFKVQPDIIIGGEYGLPTVIPFLIKKIFRKKYKIYTICDDSVQMSVNCGKIRSIFRHFLAPRLDGIIVVSPNTADWYRSHFTLKSNPIIFPILQEEITFRKKLHLALPLSKQFIKKWQLNNKKAWLFVGRLVEIKGLDRVLKAFASAKIDTDTVLILVGEGELLETLKSQAKNLKISDRVLFVGRYEDIELLAWYNIGSNLILASHQEAFGAVVNEALISGCQVLCSSRAGACCLIQDDVNGYIFDTYNHDDFCIKISIMSRKMPPINESNTEIKPSLMIEDFNMNIENLIHQLY</sequence>
<feature type="domain" description="Glycosyl transferase family 1" evidence="1">
    <location>
        <begin position="191"/>
        <end position="334"/>
    </location>
</feature>
<dbReference type="RefSeq" id="WP_269104203.1">
    <property type="nucleotide sequence ID" value="NZ_JAPUAV010000015.1"/>
</dbReference>
<evidence type="ECO:0000313" key="3">
    <source>
        <dbReference type="Proteomes" id="UP001078742"/>
    </source>
</evidence>
<keyword evidence="2" id="KW-0808">Transferase</keyword>
<dbReference type="EMBL" id="JAPUAV010000015">
    <property type="protein sequence ID" value="MCZ2573230.1"/>
    <property type="molecule type" value="Genomic_DNA"/>
</dbReference>
<dbReference type="Gene3D" id="3.40.50.2000">
    <property type="entry name" value="Glycogen Phosphorylase B"/>
    <property type="match status" value="2"/>
</dbReference>
<dbReference type="CDD" id="cd03801">
    <property type="entry name" value="GT4_PimA-like"/>
    <property type="match status" value="1"/>
</dbReference>
<dbReference type="AlphaFoldDB" id="A0A9Q4NYC9"/>
<dbReference type="SUPFAM" id="SSF53756">
    <property type="entry name" value="UDP-Glycosyltransferase/glycogen phosphorylase"/>
    <property type="match status" value="1"/>
</dbReference>
<dbReference type="InterPro" id="IPR001296">
    <property type="entry name" value="Glyco_trans_1"/>
</dbReference>
<proteinExistence type="predicted"/>
<accession>A0A9Q4NYC9</accession>
<dbReference type="GO" id="GO:0016757">
    <property type="term" value="F:glycosyltransferase activity"/>
    <property type="evidence" value="ECO:0007669"/>
    <property type="project" value="UniProtKB-KW"/>
</dbReference>
<organism evidence="2 3">
    <name type="scientific">Bacteroides fragilis</name>
    <dbReference type="NCBI Taxonomy" id="817"/>
    <lineage>
        <taxon>Bacteria</taxon>
        <taxon>Pseudomonadati</taxon>
        <taxon>Bacteroidota</taxon>
        <taxon>Bacteroidia</taxon>
        <taxon>Bacteroidales</taxon>
        <taxon>Bacteroidaceae</taxon>
        <taxon>Bacteroides</taxon>
    </lineage>
</organism>
<protein>
    <submittedName>
        <fullName evidence="2">Glycosyltransferase</fullName>
        <ecNumber evidence="2">2.4.-.-</ecNumber>
    </submittedName>
</protein>
<dbReference type="PANTHER" id="PTHR12526:SF637">
    <property type="entry name" value="GLYCOSYLTRANSFERASE EPSF-RELATED"/>
    <property type="match status" value="1"/>
</dbReference>
<gene>
    <name evidence="2" type="ORF">O1420_17810</name>
</gene>
<reference evidence="2" key="1">
    <citation type="submission" date="2022-12" db="EMBL/GenBank/DDBJ databases">
        <title>Development of a Multilocus Sequence Typing Scheme for Bacteroides fragilis Based on Whole Genome Sequencing Data and Clinical Application.</title>
        <authorList>
            <person name="Nielsen F.D."/>
            <person name="Justesen U.S."/>
        </authorList>
    </citation>
    <scope>NUCLEOTIDE SEQUENCE</scope>
    <source>
        <strain evidence="2">BF_BC_VIB_DK_2012_57</strain>
    </source>
</reference>
<dbReference type="PANTHER" id="PTHR12526">
    <property type="entry name" value="GLYCOSYLTRANSFERASE"/>
    <property type="match status" value="1"/>
</dbReference>
<dbReference type="Proteomes" id="UP001078742">
    <property type="component" value="Unassembled WGS sequence"/>
</dbReference>
<dbReference type="Pfam" id="PF00534">
    <property type="entry name" value="Glycos_transf_1"/>
    <property type="match status" value="1"/>
</dbReference>
<keyword evidence="2" id="KW-0328">Glycosyltransferase</keyword>
<dbReference type="EC" id="2.4.-.-" evidence="2"/>
<evidence type="ECO:0000259" key="1">
    <source>
        <dbReference type="Pfam" id="PF00534"/>
    </source>
</evidence>